<comment type="caution">
    <text evidence="3">The sequence shown here is derived from an EMBL/GenBank/DDBJ whole genome shotgun (WGS) entry which is preliminary data.</text>
</comment>
<evidence type="ECO:0000256" key="2">
    <source>
        <dbReference type="PIRSR" id="PIRSR033579-3"/>
    </source>
</evidence>
<protein>
    <submittedName>
        <fullName evidence="3">Sirohydrochlorin cobaltochelatase</fullName>
    </submittedName>
</protein>
<dbReference type="Proteomes" id="UP000886355">
    <property type="component" value="Unassembled WGS sequence"/>
</dbReference>
<dbReference type="Gene3D" id="3.40.50.1400">
    <property type="match status" value="2"/>
</dbReference>
<evidence type="ECO:0000256" key="1">
    <source>
        <dbReference type="PIRSR" id="PIRSR033579-1"/>
    </source>
</evidence>
<name>A0A7C0WUN4_9BACT</name>
<dbReference type="InterPro" id="IPR010388">
    <property type="entry name" value="Anaerobic_Co-chelatase"/>
</dbReference>
<dbReference type="InterPro" id="IPR050963">
    <property type="entry name" value="Sirohydro_Cobaltochel/CbiX"/>
</dbReference>
<dbReference type="SUPFAM" id="SSF53800">
    <property type="entry name" value="Chelatase"/>
    <property type="match status" value="1"/>
</dbReference>
<organism evidence="3">
    <name type="scientific">Thermodesulforhabdus norvegica</name>
    <dbReference type="NCBI Taxonomy" id="39841"/>
    <lineage>
        <taxon>Bacteria</taxon>
        <taxon>Pseudomonadati</taxon>
        <taxon>Thermodesulfobacteriota</taxon>
        <taxon>Syntrophobacteria</taxon>
        <taxon>Syntrophobacterales</taxon>
        <taxon>Thermodesulforhabdaceae</taxon>
        <taxon>Thermodesulforhabdus</taxon>
    </lineage>
</organism>
<dbReference type="GO" id="GO:0019251">
    <property type="term" value="P:anaerobic cobalamin biosynthetic process"/>
    <property type="evidence" value="ECO:0007669"/>
    <property type="project" value="InterPro"/>
</dbReference>
<keyword evidence="2" id="KW-0170">Cobalt</keyword>
<sequence>MRKCLYPRMLALVLVLMISFIFPRQLLASHGEKAPMKKAVLLVAFGTSIPEAQHVYENIDKMAREAFPNVEIRWAYTSKIIRKKLAKRGKILDSPELALARLMEDDYTHVAVLSLHFIPGEEFHNLYVNAHLFGQMEGGFQKLLVARPLLSSYEDMERVADAVIKHFPNSRKKNEAVVLMGHGSEKHPADAIYMAMASVFQKKDPLVFLATVEGHPTIDDVIPELKAKKVKKVYLMPFMSVAGDHARNDMAGDEKDSWKSILESQGFKCEAVLTGMAAYPEIVNVWLDHLRSVLKHFE</sequence>
<dbReference type="GO" id="GO:0016852">
    <property type="term" value="F:sirohydrochlorin cobaltochelatase activity"/>
    <property type="evidence" value="ECO:0007669"/>
    <property type="project" value="InterPro"/>
</dbReference>
<feature type="binding site" evidence="2">
    <location>
        <position position="213"/>
    </location>
    <ligand>
        <name>Co(2+)</name>
        <dbReference type="ChEBI" id="CHEBI:48828"/>
    </ligand>
</feature>
<dbReference type="GO" id="GO:0046872">
    <property type="term" value="F:metal ion binding"/>
    <property type="evidence" value="ECO:0007669"/>
    <property type="project" value="UniProtKB-KW"/>
</dbReference>
<evidence type="ECO:0000313" key="3">
    <source>
        <dbReference type="EMBL" id="HDL90092.1"/>
    </source>
</evidence>
<gene>
    <name evidence="3" type="ORF">ENG14_04235</name>
</gene>
<dbReference type="CDD" id="cd03412">
    <property type="entry name" value="CbiK_N"/>
    <property type="match status" value="1"/>
</dbReference>
<accession>A0A7C0WUN4</accession>
<dbReference type="EMBL" id="DQZW01000200">
    <property type="protein sequence ID" value="HDL90092.1"/>
    <property type="molecule type" value="Genomic_DNA"/>
</dbReference>
<feature type="binding site" evidence="2">
    <location>
        <position position="182"/>
    </location>
    <ligand>
        <name>Co(2+)</name>
        <dbReference type="ChEBI" id="CHEBI:48828"/>
    </ligand>
</feature>
<dbReference type="PANTHER" id="PTHR33542:SF3">
    <property type="entry name" value="SIROHYDROCHLORIN FERROCHELATASE, CHLOROPLASTIC"/>
    <property type="match status" value="1"/>
</dbReference>
<feature type="binding site" evidence="2">
    <location>
        <position position="245"/>
    </location>
    <ligand>
        <name>Co(2+)</name>
        <dbReference type="ChEBI" id="CHEBI:48828"/>
    </ligand>
</feature>
<keyword evidence="2" id="KW-0479">Metal-binding</keyword>
<dbReference type="Pfam" id="PF06180">
    <property type="entry name" value="CbiK"/>
    <property type="match status" value="1"/>
</dbReference>
<dbReference type="CDD" id="cd03413">
    <property type="entry name" value="CbiK_C"/>
    <property type="match status" value="1"/>
</dbReference>
<dbReference type="PANTHER" id="PTHR33542">
    <property type="entry name" value="SIROHYDROCHLORIN FERROCHELATASE, CHLOROPLASTIC"/>
    <property type="match status" value="1"/>
</dbReference>
<dbReference type="PIRSF" id="PIRSF033579">
    <property type="entry name" value="Anaer_Co_chel"/>
    <property type="match status" value="1"/>
</dbReference>
<reference evidence="3" key="1">
    <citation type="journal article" date="2020" name="mSystems">
        <title>Genome- and Community-Level Interaction Insights into Carbon Utilization and Element Cycling Functions of Hydrothermarchaeota in Hydrothermal Sediment.</title>
        <authorList>
            <person name="Zhou Z."/>
            <person name="Liu Y."/>
            <person name="Xu W."/>
            <person name="Pan J."/>
            <person name="Luo Z.H."/>
            <person name="Li M."/>
        </authorList>
    </citation>
    <scope>NUCLEOTIDE SEQUENCE [LARGE SCALE GENOMIC DNA]</scope>
    <source>
        <strain evidence="3">HyVt-19</strain>
    </source>
</reference>
<dbReference type="AlphaFoldDB" id="A0A7C0WUN4"/>
<feature type="active site" description="Proton acceptor" evidence="1">
    <location>
        <position position="182"/>
    </location>
</feature>
<proteinExistence type="predicted"/>